<accession>A0ABT6N419</accession>
<dbReference type="Proteomes" id="UP001160625">
    <property type="component" value="Unassembled WGS sequence"/>
</dbReference>
<reference evidence="2" key="1">
    <citation type="submission" date="2023-04" db="EMBL/GenBank/DDBJ databases">
        <title>Sphingomonas sp. MAHUQ-71 isolated from rice field.</title>
        <authorList>
            <person name="Huq M.A."/>
        </authorList>
    </citation>
    <scope>NUCLEOTIDE SEQUENCE</scope>
    <source>
        <strain evidence="2">MAHUQ-71</strain>
    </source>
</reference>
<proteinExistence type="predicted"/>
<evidence type="ECO:0000256" key="1">
    <source>
        <dbReference type="SAM" id="MobiDB-lite"/>
    </source>
</evidence>
<feature type="region of interest" description="Disordered" evidence="1">
    <location>
        <begin position="16"/>
        <end position="35"/>
    </location>
</feature>
<sequence length="247" mass="26221">MTKMLDRAAAADIHHHVPAVSSDRDDPMLPDETGDERVGVTRRGLVRLAMVAAEVGARFQREGVAHDPMAWMLSPRAVFDGETAIDACIDLAPAMRAIMLHGLGLGLDATPEEIDDLMADDEGGEEDGDDVGIGAIDPPSAHVIPLNAGSPRLWTALLVDESDDGIVHAFEAMVAPGPEVARERIRQRHGARIAHGAEIREGFDATQPLAEALVAPAVQDILAMVAVDPASPLAQGLEVTVSQRFCE</sequence>
<keyword evidence="3" id="KW-1185">Reference proteome</keyword>
<comment type="caution">
    <text evidence="2">The sequence shown here is derived from an EMBL/GenBank/DDBJ whole genome shotgun (WGS) entry which is preliminary data.</text>
</comment>
<protein>
    <submittedName>
        <fullName evidence="2">Uncharacterized protein</fullName>
    </submittedName>
</protein>
<dbReference type="RefSeq" id="WP_281045345.1">
    <property type="nucleotide sequence ID" value="NZ_JARYGZ010000002.1"/>
</dbReference>
<evidence type="ECO:0000313" key="2">
    <source>
        <dbReference type="EMBL" id="MDH7639982.1"/>
    </source>
</evidence>
<gene>
    <name evidence="2" type="ORF">QGN17_14695</name>
</gene>
<dbReference type="EMBL" id="JARYGZ010000002">
    <property type="protein sequence ID" value="MDH7639982.1"/>
    <property type="molecule type" value="Genomic_DNA"/>
</dbReference>
<organism evidence="2 3">
    <name type="scientific">Sphingomonas oryzagri</name>
    <dbReference type="NCBI Taxonomy" id="3042314"/>
    <lineage>
        <taxon>Bacteria</taxon>
        <taxon>Pseudomonadati</taxon>
        <taxon>Pseudomonadota</taxon>
        <taxon>Alphaproteobacteria</taxon>
        <taxon>Sphingomonadales</taxon>
        <taxon>Sphingomonadaceae</taxon>
        <taxon>Sphingomonas</taxon>
    </lineage>
</organism>
<name>A0ABT6N419_9SPHN</name>
<evidence type="ECO:0000313" key="3">
    <source>
        <dbReference type="Proteomes" id="UP001160625"/>
    </source>
</evidence>